<comment type="subcellular location">
    <subcellularLocation>
        <location evidence="1">Vacuole</location>
    </subcellularLocation>
</comment>
<evidence type="ECO:0000256" key="5">
    <source>
        <dbReference type="SAM" id="SignalP"/>
    </source>
</evidence>
<dbReference type="Proteomes" id="UP001630127">
    <property type="component" value="Unassembled WGS sequence"/>
</dbReference>
<dbReference type="InterPro" id="IPR011042">
    <property type="entry name" value="6-blade_b-propeller_TolB-like"/>
</dbReference>
<gene>
    <name evidence="7" type="ORF">ACH5RR_041377</name>
</gene>
<evidence type="ECO:0000256" key="1">
    <source>
        <dbReference type="ARBA" id="ARBA00004116"/>
    </source>
</evidence>
<keyword evidence="8" id="KW-1185">Reference proteome</keyword>
<organism evidence="7 8">
    <name type="scientific">Cinchona calisaya</name>
    <dbReference type="NCBI Taxonomy" id="153742"/>
    <lineage>
        <taxon>Eukaryota</taxon>
        <taxon>Viridiplantae</taxon>
        <taxon>Streptophyta</taxon>
        <taxon>Embryophyta</taxon>
        <taxon>Tracheophyta</taxon>
        <taxon>Spermatophyta</taxon>
        <taxon>Magnoliopsida</taxon>
        <taxon>eudicotyledons</taxon>
        <taxon>Gunneridae</taxon>
        <taxon>Pentapetalae</taxon>
        <taxon>asterids</taxon>
        <taxon>lamiids</taxon>
        <taxon>Gentianales</taxon>
        <taxon>Rubiaceae</taxon>
        <taxon>Cinchonoideae</taxon>
        <taxon>Cinchoneae</taxon>
        <taxon>Cinchona</taxon>
    </lineage>
</organism>
<dbReference type="InterPro" id="IPR018119">
    <property type="entry name" value="Strictosidine_synth_cons-reg"/>
</dbReference>
<keyword evidence="3" id="KW-0926">Vacuole</keyword>
<evidence type="ECO:0000256" key="2">
    <source>
        <dbReference type="ARBA" id="ARBA00009191"/>
    </source>
</evidence>
<name>A0ABD2XXC5_9GENT</name>
<reference evidence="7 8" key="1">
    <citation type="submission" date="2024-11" db="EMBL/GenBank/DDBJ databases">
        <title>A near-complete genome assembly of Cinchona calisaya.</title>
        <authorList>
            <person name="Lian D.C."/>
            <person name="Zhao X.W."/>
            <person name="Wei L."/>
        </authorList>
    </citation>
    <scope>NUCLEOTIDE SEQUENCE [LARGE SCALE GENOMIC DNA]</scope>
    <source>
        <tissue evidence="7">Nenye</tissue>
    </source>
</reference>
<dbReference type="PANTHER" id="PTHR10426:SF136">
    <property type="entry name" value="PROTEIN STRICTOSIDINE SYNTHASE-LIKE 9-LIKE"/>
    <property type="match status" value="1"/>
</dbReference>
<comment type="similarity">
    <text evidence="2">Belongs to the strictosidine synthase family.</text>
</comment>
<evidence type="ECO:0000313" key="7">
    <source>
        <dbReference type="EMBL" id="KAL3498645.1"/>
    </source>
</evidence>
<evidence type="ECO:0000256" key="4">
    <source>
        <dbReference type="ARBA" id="ARBA00023180"/>
    </source>
</evidence>
<dbReference type="Gene3D" id="2.120.10.30">
    <property type="entry name" value="TolB, C-terminal domain"/>
    <property type="match status" value="1"/>
</dbReference>
<dbReference type="Pfam" id="PF03088">
    <property type="entry name" value="Str_synth"/>
    <property type="match status" value="1"/>
</dbReference>
<feature type="signal peptide" evidence="5">
    <location>
        <begin position="1"/>
        <end position="18"/>
    </location>
</feature>
<protein>
    <recommendedName>
        <fullName evidence="6">Strictosidine synthase conserved region domain-containing protein</fullName>
    </recommendedName>
</protein>
<feature type="chain" id="PRO_5044851950" description="Strictosidine synthase conserved region domain-containing protein" evidence="5">
    <location>
        <begin position="19"/>
        <end position="331"/>
    </location>
</feature>
<sequence>MAKLSIFVTFLFMPSLFALDPYTKFTQLNLPPGPTGPESVALDRFGQGPYVGVSDGRILKYKCSNIGFTDFAYTAPNRNKQLCDGTTDPNLGPTCGRPLGFSFNTKTGLLYIVDTFLGLFKVGPEGGPATLLANSAGGVRFNFLNGVDVAPITGEVVFTDASLVVDFRSVNSPNNPPNDSTGRLMVYSPITQQVKVLQDGLPVPAGPVFSFDLTFVLYSDFVAQRVVKYWLIGPKANTSEVLLNLPGSPVKIKRATTLGQFWVAVNIIVQQPQSVTPFGYKFNSAGEVLLIKDLRAQYNNTQVNLVQEYNNGNILFVGSRKVAYVGIYTKS</sequence>
<evidence type="ECO:0000256" key="3">
    <source>
        <dbReference type="ARBA" id="ARBA00022554"/>
    </source>
</evidence>
<evidence type="ECO:0000313" key="8">
    <source>
        <dbReference type="Proteomes" id="UP001630127"/>
    </source>
</evidence>
<evidence type="ECO:0000259" key="6">
    <source>
        <dbReference type="Pfam" id="PF03088"/>
    </source>
</evidence>
<feature type="domain" description="Strictosidine synthase conserved region" evidence="6">
    <location>
        <begin position="145"/>
        <end position="233"/>
    </location>
</feature>
<dbReference type="GO" id="GO:0005773">
    <property type="term" value="C:vacuole"/>
    <property type="evidence" value="ECO:0007669"/>
    <property type="project" value="UniProtKB-SubCell"/>
</dbReference>
<comment type="caution">
    <text evidence="7">The sequence shown here is derived from an EMBL/GenBank/DDBJ whole genome shotgun (WGS) entry which is preliminary data.</text>
</comment>
<accession>A0ABD2XXC5</accession>
<proteinExistence type="inferred from homology"/>
<dbReference type="EMBL" id="JBJUIK010000017">
    <property type="protein sequence ID" value="KAL3498645.1"/>
    <property type="molecule type" value="Genomic_DNA"/>
</dbReference>
<keyword evidence="5" id="KW-0732">Signal</keyword>
<dbReference type="Pfam" id="PF20067">
    <property type="entry name" value="SSL_N"/>
    <property type="match status" value="1"/>
</dbReference>
<keyword evidence="4" id="KW-0325">Glycoprotein</keyword>
<dbReference type="AlphaFoldDB" id="A0ABD2XXC5"/>
<dbReference type="SUPFAM" id="SSF63829">
    <property type="entry name" value="Calcium-dependent phosphotriesterase"/>
    <property type="match status" value="1"/>
</dbReference>
<dbReference type="PANTHER" id="PTHR10426">
    <property type="entry name" value="STRICTOSIDINE SYNTHASE-RELATED"/>
    <property type="match status" value="1"/>
</dbReference>